<evidence type="ECO:0000256" key="7">
    <source>
        <dbReference type="PIRNR" id="PIRNR001093"/>
    </source>
</evidence>
<feature type="domain" description="Glycoside hydrolase family 20 catalytic" evidence="10">
    <location>
        <begin position="183"/>
        <end position="522"/>
    </location>
</feature>
<name>A0A0C3H8T9_OIDMZ</name>
<dbReference type="EC" id="3.2.1.52" evidence="7"/>
<dbReference type="FunFam" id="3.20.20.80:FF:000063">
    <property type="entry name" value="Beta-hexosaminidase"/>
    <property type="match status" value="1"/>
</dbReference>
<organism evidence="12 13">
    <name type="scientific">Oidiodendron maius (strain Zn)</name>
    <dbReference type="NCBI Taxonomy" id="913774"/>
    <lineage>
        <taxon>Eukaryota</taxon>
        <taxon>Fungi</taxon>
        <taxon>Dikarya</taxon>
        <taxon>Ascomycota</taxon>
        <taxon>Pezizomycotina</taxon>
        <taxon>Leotiomycetes</taxon>
        <taxon>Leotiomycetes incertae sedis</taxon>
        <taxon>Myxotrichaceae</taxon>
        <taxon>Oidiodendron</taxon>
    </lineage>
</organism>
<accession>A0A0C3H8T9</accession>
<evidence type="ECO:0000256" key="4">
    <source>
        <dbReference type="ARBA" id="ARBA00022801"/>
    </source>
</evidence>
<keyword evidence="5" id="KW-0325">Glycoprotein</keyword>
<dbReference type="GO" id="GO:0016231">
    <property type="term" value="F:beta-N-acetylglucosaminidase activity"/>
    <property type="evidence" value="ECO:0007669"/>
    <property type="project" value="TreeGrafter"/>
</dbReference>
<dbReference type="STRING" id="913774.A0A0C3H8T9"/>
<evidence type="ECO:0000259" key="10">
    <source>
        <dbReference type="Pfam" id="PF00728"/>
    </source>
</evidence>
<keyword evidence="6 7" id="KW-0326">Glycosidase</keyword>
<dbReference type="CDD" id="cd06562">
    <property type="entry name" value="GH20_HexA_HexB-like"/>
    <property type="match status" value="1"/>
</dbReference>
<evidence type="ECO:0000256" key="3">
    <source>
        <dbReference type="ARBA" id="ARBA00022729"/>
    </source>
</evidence>
<dbReference type="HOGENOM" id="CLU_007082_0_2_1"/>
<evidence type="ECO:0000256" key="2">
    <source>
        <dbReference type="ARBA" id="ARBA00006285"/>
    </source>
</evidence>
<reference evidence="12 13" key="1">
    <citation type="submission" date="2014-04" db="EMBL/GenBank/DDBJ databases">
        <authorList>
            <consortium name="DOE Joint Genome Institute"/>
            <person name="Kuo A."/>
            <person name="Martino E."/>
            <person name="Perotto S."/>
            <person name="Kohler A."/>
            <person name="Nagy L.G."/>
            <person name="Floudas D."/>
            <person name="Copeland A."/>
            <person name="Barry K.W."/>
            <person name="Cichocki N."/>
            <person name="Veneault-Fourrey C."/>
            <person name="LaButti K."/>
            <person name="Lindquist E.A."/>
            <person name="Lipzen A."/>
            <person name="Lundell T."/>
            <person name="Morin E."/>
            <person name="Murat C."/>
            <person name="Sun H."/>
            <person name="Tunlid A."/>
            <person name="Henrissat B."/>
            <person name="Grigoriev I.V."/>
            <person name="Hibbett D.S."/>
            <person name="Martin F."/>
            <person name="Nordberg H.P."/>
            <person name="Cantor M.N."/>
            <person name="Hua S.X."/>
        </authorList>
    </citation>
    <scope>NUCLEOTIDE SEQUENCE [LARGE SCALE GENOMIC DNA]</scope>
    <source>
        <strain evidence="12 13">Zn</strain>
    </source>
</reference>
<dbReference type="EMBL" id="KN832872">
    <property type="protein sequence ID" value="KIN04631.1"/>
    <property type="molecule type" value="Genomic_DNA"/>
</dbReference>
<dbReference type="PIRSF" id="PIRSF001093">
    <property type="entry name" value="B-hxosamndse_ab_euk"/>
    <property type="match status" value="1"/>
</dbReference>
<protein>
    <recommendedName>
        <fullName evidence="7">Beta-hexosaminidase</fullName>
        <ecNumber evidence="7">3.2.1.52</ecNumber>
    </recommendedName>
</protein>
<comment type="similarity">
    <text evidence="2 7">Belongs to the glycosyl hydrolase 20 family.</text>
</comment>
<feature type="chain" id="PRO_5002165290" description="Beta-hexosaminidase" evidence="9">
    <location>
        <begin position="18"/>
        <end position="573"/>
    </location>
</feature>
<dbReference type="AlphaFoldDB" id="A0A0C3H8T9"/>
<evidence type="ECO:0000259" key="11">
    <source>
        <dbReference type="Pfam" id="PF14845"/>
    </source>
</evidence>
<dbReference type="Proteomes" id="UP000054321">
    <property type="component" value="Unassembled WGS sequence"/>
</dbReference>
<evidence type="ECO:0000256" key="1">
    <source>
        <dbReference type="ARBA" id="ARBA00001231"/>
    </source>
</evidence>
<keyword evidence="13" id="KW-1185">Reference proteome</keyword>
<keyword evidence="4 7" id="KW-0378">Hydrolase</keyword>
<dbReference type="InParanoid" id="A0A0C3H8T9"/>
<comment type="catalytic activity">
    <reaction evidence="1 7">
        <text>Hydrolysis of terminal non-reducing N-acetyl-D-hexosamine residues in N-acetyl-beta-D-hexosaminides.</text>
        <dbReference type="EC" id="3.2.1.52"/>
    </reaction>
</comment>
<reference evidence="13" key="2">
    <citation type="submission" date="2015-01" db="EMBL/GenBank/DDBJ databases">
        <title>Evolutionary Origins and Diversification of the Mycorrhizal Mutualists.</title>
        <authorList>
            <consortium name="DOE Joint Genome Institute"/>
            <consortium name="Mycorrhizal Genomics Consortium"/>
            <person name="Kohler A."/>
            <person name="Kuo A."/>
            <person name="Nagy L.G."/>
            <person name="Floudas D."/>
            <person name="Copeland A."/>
            <person name="Barry K.W."/>
            <person name="Cichocki N."/>
            <person name="Veneault-Fourrey C."/>
            <person name="LaButti K."/>
            <person name="Lindquist E.A."/>
            <person name="Lipzen A."/>
            <person name="Lundell T."/>
            <person name="Morin E."/>
            <person name="Murat C."/>
            <person name="Riley R."/>
            <person name="Ohm R."/>
            <person name="Sun H."/>
            <person name="Tunlid A."/>
            <person name="Henrissat B."/>
            <person name="Grigoriev I.V."/>
            <person name="Hibbett D.S."/>
            <person name="Martin F."/>
        </authorList>
    </citation>
    <scope>NUCLEOTIDE SEQUENCE [LARGE SCALE GENOMIC DNA]</scope>
    <source>
        <strain evidence="13">Zn</strain>
    </source>
</reference>
<evidence type="ECO:0000256" key="6">
    <source>
        <dbReference type="ARBA" id="ARBA00023295"/>
    </source>
</evidence>
<dbReference type="Gene3D" id="3.30.379.10">
    <property type="entry name" value="Chitobiase/beta-hexosaminidase domain 2-like"/>
    <property type="match status" value="1"/>
</dbReference>
<dbReference type="SUPFAM" id="SSF51445">
    <property type="entry name" value="(Trans)glycosidases"/>
    <property type="match status" value="1"/>
</dbReference>
<dbReference type="Pfam" id="PF00728">
    <property type="entry name" value="Glyco_hydro_20"/>
    <property type="match status" value="1"/>
</dbReference>
<dbReference type="InterPro" id="IPR025705">
    <property type="entry name" value="Beta_hexosaminidase_sua/sub"/>
</dbReference>
<feature type="signal peptide" evidence="9">
    <location>
        <begin position="1"/>
        <end position="17"/>
    </location>
</feature>
<dbReference type="GO" id="GO:0016020">
    <property type="term" value="C:membrane"/>
    <property type="evidence" value="ECO:0007669"/>
    <property type="project" value="TreeGrafter"/>
</dbReference>
<dbReference type="Pfam" id="PF14845">
    <property type="entry name" value="Glycohydro_20b2"/>
    <property type="match status" value="1"/>
</dbReference>
<evidence type="ECO:0000256" key="8">
    <source>
        <dbReference type="PIRSR" id="PIRSR001093-1"/>
    </source>
</evidence>
<gene>
    <name evidence="12" type="ORF">OIDMADRAFT_115220</name>
</gene>
<proteinExistence type="inferred from homology"/>
<evidence type="ECO:0000313" key="13">
    <source>
        <dbReference type="Proteomes" id="UP000054321"/>
    </source>
</evidence>
<dbReference type="GO" id="GO:0005975">
    <property type="term" value="P:carbohydrate metabolic process"/>
    <property type="evidence" value="ECO:0007669"/>
    <property type="project" value="InterPro"/>
</dbReference>
<dbReference type="PRINTS" id="PR00738">
    <property type="entry name" value="GLHYDRLASE20"/>
</dbReference>
<dbReference type="InterPro" id="IPR015883">
    <property type="entry name" value="Glyco_hydro_20_cat"/>
</dbReference>
<evidence type="ECO:0000256" key="9">
    <source>
        <dbReference type="SAM" id="SignalP"/>
    </source>
</evidence>
<dbReference type="PANTHER" id="PTHR22600:SF58">
    <property type="entry name" value="BETA-HEXOSAMINIDASE"/>
    <property type="match status" value="1"/>
</dbReference>
<sequence length="573" mass="63241">MLFPTFLAFTFCSQVLAIWPAPQSISNGSAVLWIEPSVKVTYNIKNAYNAPENWGFTSSSIVEPAISRALQTLFQNNLVPWKLVARNTLSSIEPSANAPRTYITHLDITQTAPDKTFKPLAGEVDESYNLTISKSGEAQISAVSAYGVLHGLQTFIQLFYQHSTNHGIYTNLAPVSIIDAPKFPHRGLNLDVSRNWFPKADILRTIDGLSWNKLNRLHLHMTDSQSWPMDIPALPLLAQKGAYQIRLSYSPADIQEIQTYGVQRGVEIIIEFDMPGHTTAIGLGYPDLVAAFEAHPWPDYCAEPPCGTLQLNNSATAPFMEALFGDVLPRVAPYSSYFHTGGDEVNQNAYLLDPTVKSSDAAVIGPLIQKLVDENHARIRAAGLAPIVWEEMLLDWNLTLGKDVVVQTWLSDASVAAVTAAGHKALVGNYDFWYLDCGHGDWLNVPNGPAFQENYPFNDYCSPVKNWRLIYSYDPLSGVPAAQHDLVLGGEVHMWSEQTDPVNLDDMVWPRASAAGEVLWSGRQDASGQNRSQISAGPRLAEMRERMVNLGVRVGPVQMVFCTQHDATECSPS</sequence>
<dbReference type="GO" id="GO:0030203">
    <property type="term" value="P:glycosaminoglycan metabolic process"/>
    <property type="evidence" value="ECO:0007669"/>
    <property type="project" value="TreeGrafter"/>
</dbReference>
<keyword evidence="3 9" id="KW-0732">Signal</keyword>
<feature type="active site" description="Proton donor" evidence="8">
    <location>
        <position position="344"/>
    </location>
</feature>
<dbReference type="PANTHER" id="PTHR22600">
    <property type="entry name" value="BETA-HEXOSAMINIDASE"/>
    <property type="match status" value="1"/>
</dbReference>
<feature type="domain" description="Beta-hexosaminidase eukaryotic type N-terminal" evidence="11">
    <location>
        <begin position="18"/>
        <end position="158"/>
    </location>
</feature>
<dbReference type="InterPro" id="IPR017853">
    <property type="entry name" value="GH"/>
</dbReference>
<dbReference type="OrthoDB" id="428480at2759"/>
<dbReference type="Gene3D" id="3.20.20.80">
    <property type="entry name" value="Glycosidases"/>
    <property type="match status" value="1"/>
</dbReference>
<dbReference type="SUPFAM" id="SSF55545">
    <property type="entry name" value="beta-N-acetylhexosaminidase-like domain"/>
    <property type="match status" value="1"/>
</dbReference>
<evidence type="ECO:0000313" key="12">
    <source>
        <dbReference type="EMBL" id="KIN04631.1"/>
    </source>
</evidence>
<dbReference type="InterPro" id="IPR029019">
    <property type="entry name" value="HEX_eukaryotic_N"/>
</dbReference>
<dbReference type="InterPro" id="IPR029018">
    <property type="entry name" value="Hex-like_dom2"/>
</dbReference>
<evidence type="ECO:0000256" key="5">
    <source>
        <dbReference type="ARBA" id="ARBA00023180"/>
    </source>
</evidence>